<keyword evidence="7" id="KW-1185">Reference proteome</keyword>
<gene>
    <name evidence="6" type="ORF">CCH79_00020752</name>
</gene>
<dbReference type="GO" id="GO:0006508">
    <property type="term" value="P:proteolysis"/>
    <property type="evidence" value="ECO:0007669"/>
    <property type="project" value="UniProtKB-KW"/>
</dbReference>
<accession>A0A315UWG0</accession>
<name>A0A315UWG0_GAMAF</name>
<evidence type="ECO:0000313" key="7">
    <source>
        <dbReference type="Proteomes" id="UP000250572"/>
    </source>
</evidence>
<dbReference type="InterPro" id="IPR043504">
    <property type="entry name" value="Peptidase_S1_PA_chymotrypsin"/>
</dbReference>
<feature type="domain" description="Peptidase S1" evidence="5">
    <location>
        <begin position="1"/>
        <end position="217"/>
    </location>
</feature>
<keyword evidence="4" id="KW-1015">Disulfide bond</keyword>
<dbReference type="InterPro" id="IPR001254">
    <property type="entry name" value="Trypsin_dom"/>
</dbReference>
<reference evidence="6 7" key="1">
    <citation type="journal article" date="2018" name="G3 (Bethesda)">
        <title>A High-Quality Reference Genome for the Invasive Mosquitofish Gambusia affinis Using a Chicago Library.</title>
        <authorList>
            <person name="Hoffberg S.L."/>
            <person name="Troendle N.J."/>
            <person name="Glenn T.C."/>
            <person name="Mahmud O."/>
            <person name="Louha S."/>
            <person name="Chalopin D."/>
            <person name="Bennetzen J.L."/>
            <person name="Mauricio R."/>
        </authorList>
    </citation>
    <scope>NUCLEOTIDE SEQUENCE [LARGE SCALE GENOMIC DNA]</scope>
    <source>
        <strain evidence="6">NE01/NJP1002.9</strain>
        <tissue evidence="6">Muscle</tissue>
    </source>
</reference>
<dbReference type="Proteomes" id="UP000250572">
    <property type="component" value="Unassembled WGS sequence"/>
</dbReference>
<dbReference type="EMBL" id="NHOQ01002703">
    <property type="protein sequence ID" value="PWA15458.1"/>
    <property type="molecule type" value="Genomic_DNA"/>
</dbReference>
<dbReference type="PANTHER" id="PTHR24252">
    <property type="entry name" value="ACROSIN-RELATED"/>
    <property type="match status" value="1"/>
</dbReference>
<protein>
    <recommendedName>
        <fullName evidence="5">Peptidase S1 domain-containing protein</fullName>
    </recommendedName>
</protein>
<evidence type="ECO:0000313" key="6">
    <source>
        <dbReference type="EMBL" id="PWA15458.1"/>
    </source>
</evidence>
<dbReference type="CDD" id="cd00190">
    <property type="entry name" value="Tryp_SPc"/>
    <property type="match status" value="1"/>
</dbReference>
<evidence type="ECO:0000256" key="2">
    <source>
        <dbReference type="ARBA" id="ARBA00022801"/>
    </source>
</evidence>
<comment type="caution">
    <text evidence="6">The sequence shown here is derived from an EMBL/GenBank/DDBJ whole genome shotgun (WGS) entry which is preliminary data.</text>
</comment>
<feature type="non-terminal residue" evidence="6">
    <location>
        <position position="1"/>
    </location>
</feature>
<dbReference type="AlphaFoldDB" id="A0A315UWG0"/>
<evidence type="ECO:0000259" key="5">
    <source>
        <dbReference type="PROSITE" id="PS50240"/>
    </source>
</evidence>
<dbReference type="Pfam" id="PF00089">
    <property type="entry name" value="Trypsin"/>
    <property type="match status" value="2"/>
</dbReference>
<keyword evidence="1" id="KW-0645">Protease</keyword>
<dbReference type="PANTHER" id="PTHR24252:SF17">
    <property type="entry name" value="SUPPRESSOR OF TUMORIGENICITY 14 PROTEIN HOMOLOG-RELATED"/>
    <property type="match status" value="1"/>
</dbReference>
<proteinExistence type="predicted"/>
<sequence>YATVDRWEAWLGLHAQGQSNQWTVQRKVKRIVVHPHYNRVSLDSDIALMELEPDLVLNQNIWPVCLPSATHHFPAGQEAWITGWGATVEGGEALWLRTGSTGAGTSVLQKARVRIINSTVCRTLLRDLLSDRMLCAGVLGGGVDACQNLSWRVWTHHGFLCRPLQGDSGGPLAVTDPSGRVFVAGVVSWGEGCGLRNKPGVYTRVTRFRRWIRDRTGV</sequence>
<dbReference type="SMART" id="SM00020">
    <property type="entry name" value="Tryp_SPc"/>
    <property type="match status" value="1"/>
</dbReference>
<organism evidence="6 7">
    <name type="scientific">Gambusia affinis</name>
    <name type="common">Western mosquitofish</name>
    <name type="synonym">Heterandria affinis</name>
    <dbReference type="NCBI Taxonomy" id="33528"/>
    <lineage>
        <taxon>Eukaryota</taxon>
        <taxon>Metazoa</taxon>
        <taxon>Chordata</taxon>
        <taxon>Craniata</taxon>
        <taxon>Vertebrata</taxon>
        <taxon>Euteleostomi</taxon>
        <taxon>Actinopterygii</taxon>
        <taxon>Neopterygii</taxon>
        <taxon>Teleostei</taxon>
        <taxon>Neoteleostei</taxon>
        <taxon>Acanthomorphata</taxon>
        <taxon>Ovalentaria</taxon>
        <taxon>Atherinomorphae</taxon>
        <taxon>Cyprinodontiformes</taxon>
        <taxon>Poeciliidae</taxon>
        <taxon>Poeciliinae</taxon>
        <taxon>Gambusia</taxon>
    </lineage>
</organism>
<keyword evidence="2" id="KW-0378">Hydrolase</keyword>
<dbReference type="SUPFAM" id="SSF50494">
    <property type="entry name" value="Trypsin-like serine proteases"/>
    <property type="match status" value="1"/>
</dbReference>
<keyword evidence="3" id="KW-0720">Serine protease</keyword>
<evidence type="ECO:0000256" key="1">
    <source>
        <dbReference type="ARBA" id="ARBA00022670"/>
    </source>
</evidence>
<feature type="non-terminal residue" evidence="6">
    <location>
        <position position="218"/>
    </location>
</feature>
<evidence type="ECO:0000256" key="4">
    <source>
        <dbReference type="ARBA" id="ARBA00023157"/>
    </source>
</evidence>
<evidence type="ECO:0000256" key="3">
    <source>
        <dbReference type="ARBA" id="ARBA00022825"/>
    </source>
</evidence>
<dbReference type="InterPro" id="IPR009003">
    <property type="entry name" value="Peptidase_S1_PA"/>
</dbReference>
<dbReference type="GO" id="GO:0004252">
    <property type="term" value="F:serine-type endopeptidase activity"/>
    <property type="evidence" value="ECO:0007669"/>
    <property type="project" value="InterPro"/>
</dbReference>
<dbReference type="PROSITE" id="PS50240">
    <property type="entry name" value="TRYPSIN_DOM"/>
    <property type="match status" value="1"/>
</dbReference>
<dbReference type="Gene3D" id="2.40.10.10">
    <property type="entry name" value="Trypsin-like serine proteases"/>
    <property type="match status" value="2"/>
</dbReference>